<evidence type="ECO:0000313" key="1">
    <source>
        <dbReference type="EMBL" id="PPR07563.1"/>
    </source>
</evidence>
<protein>
    <recommendedName>
        <fullName evidence="3">F-box domain-containing protein</fullName>
    </recommendedName>
</protein>
<proteinExistence type="predicted"/>
<dbReference type="SUPFAM" id="SSF52047">
    <property type="entry name" value="RNI-like"/>
    <property type="match status" value="1"/>
</dbReference>
<organism evidence="1 2">
    <name type="scientific">Panaeolus cyanescens</name>
    <dbReference type="NCBI Taxonomy" id="181874"/>
    <lineage>
        <taxon>Eukaryota</taxon>
        <taxon>Fungi</taxon>
        <taxon>Dikarya</taxon>
        <taxon>Basidiomycota</taxon>
        <taxon>Agaricomycotina</taxon>
        <taxon>Agaricomycetes</taxon>
        <taxon>Agaricomycetidae</taxon>
        <taxon>Agaricales</taxon>
        <taxon>Agaricineae</taxon>
        <taxon>Galeropsidaceae</taxon>
        <taxon>Panaeolus</taxon>
    </lineage>
</organism>
<gene>
    <name evidence="1" type="ORF">CVT24_008759</name>
</gene>
<name>A0A409YX70_9AGAR</name>
<accession>A0A409YX70</accession>
<sequence length="251" mass="28503">MLPSDFSSTSHILILNNTKPPSLPLYINADVAGKEKKSQTEINPALSHFAPMIKHVLIRQRIISDVSIFLQHCTNIQNITLWIPYGDCSTLIPILEAQTSLRKLSFDPSLFFRSWDEDVPIPFNMPMFRNITHLEVISATPSWTKWQYLASLPSLTHLALGGVVSRTLVRNLLRRCESLQVLVVYYFAGMSVWDKDELEDSENGNVEEDDRLVILTTAHLPGMVALWEEGARGGDGFWGRVHNFQHNGYRL</sequence>
<reference evidence="1 2" key="1">
    <citation type="journal article" date="2018" name="Evol. Lett.">
        <title>Horizontal gene cluster transfer increased hallucinogenic mushroom diversity.</title>
        <authorList>
            <person name="Reynolds H.T."/>
            <person name="Vijayakumar V."/>
            <person name="Gluck-Thaler E."/>
            <person name="Korotkin H.B."/>
            <person name="Matheny P.B."/>
            <person name="Slot J.C."/>
        </authorList>
    </citation>
    <scope>NUCLEOTIDE SEQUENCE [LARGE SCALE GENOMIC DNA]</scope>
    <source>
        <strain evidence="1 2">2629</strain>
    </source>
</reference>
<dbReference type="Gene3D" id="3.80.10.10">
    <property type="entry name" value="Ribonuclease Inhibitor"/>
    <property type="match status" value="1"/>
</dbReference>
<dbReference type="EMBL" id="NHTK01000424">
    <property type="protein sequence ID" value="PPR07563.1"/>
    <property type="molecule type" value="Genomic_DNA"/>
</dbReference>
<dbReference type="AlphaFoldDB" id="A0A409YX70"/>
<dbReference type="InterPro" id="IPR032675">
    <property type="entry name" value="LRR_dom_sf"/>
</dbReference>
<comment type="caution">
    <text evidence="1">The sequence shown here is derived from an EMBL/GenBank/DDBJ whole genome shotgun (WGS) entry which is preliminary data.</text>
</comment>
<keyword evidence="2" id="KW-1185">Reference proteome</keyword>
<evidence type="ECO:0000313" key="2">
    <source>
        <dbReference type="Proteomes" id="UP000284842"/>
    </source>
</evidence>
<dbReference type="OrthoDB" id="3061721at2759"/>
<dbReference type="InParanoid" id="A0A409YX70"/>
<dbReference type="Proteomes" id="UP000284842">
    <property type="component" value="Unassembled WGS sequence"/>
</dbReference>
<evidence type="ECO:0008006" key="3">
    <source>
        <dbReference type="Google" id="ProtNLM"/>
    </source>
</evidence>